<dbReference type="RefSeq" id="WP_136383160.1">
    <property type="nucleotide sequence ID" value="NZ_SSOD01000001.1"/>
</dbReference>
<accession>A0A4S4AYP1</accession>
<proteinExistence type="predicted"/>
<dbReference type="OrthoDB" id="9842004at2"/>
<evidence type="ECO:0000313" key="2">
    <source>
        <dbReference type="EMBL" id="THF65267.1"/>
    </source>
</evidence>
<feature type="transmembrane region" description="Helical" evidence="1">
    <location>
        <begin position="20"/>
        <end position="40"/>
    </location>
</feature>
<dbReference type="Proteomes" id="UP000307956">
    <property type="component" value="Unassembled WGS sequence"/>
</dbReference>
<evidence type="ECO:0000313" key="3">
    <source>
        <dbReference type="Proteomes" id="UP000307956"/>
    </source>
</evidence>
<protein>
    <submittedName>
        <fullName evidence="2">Uncharacterized protein</fullName>
    </submittedName>
</protein>
<keyword evidence="1" id="KW-1133">Transmembrane helix</keyword>
<dbReference type="EMBL" id="SSOD01000001">
    <property type="protein sequence ID" value="THF65267.1"/>
    <property type="molecule type" value="Genomic_DNA"/>
</dbReference>
<evidence type="ECO:0000256" key="1">
    <source>
        <dbReference type="SAM" id="Phobius"/>
    </source>
</evidence>
<keyword evidence="1" id="KW-0812">Transmembrane</keyword>
<keyword evidence="3" id="KW-1185">Reference proteome</keyword>
<keyword evidence="1" id="KW-0472">Membrane</keyword>
<name>A0A4S4AYP1_9RHOO</name>
<sequence>MPTSSAANACLLSPSLAGPIATAAGVAVAFVALLAARWYYKRTLIGKVHDRLLELNKLAVQHPKVAKAFFDQSHRDTPYFVPIGIPRDEGYYALRGYVLFRLNIYEEVFFATQGIFASTTDDGRAWQRYIKQGFRHPRVRELFDEELDQFGHAFIRFIHFNELPGGEKYVEH</sequence>
<dbReference type="AlphaFoldDB" id="A0A4S4AYP1"/>
<reference evidence="2 3" key="1">
    <citation type="submission" date="2019-04" db="EMBL/GenBank/DDBJ databases">
        <title>Azoarcus rhizosphaerae sp. nov. isolated from rhizosphere of Ficus religiosa.</title>
        <authorList>
            <person name="Lin S.-Y."/>
            <person name="Hameed A."/>
            <person name="Hsu Y.-H."/>
            <person name="Young C.-C."/>
        </authorList>
    </citation>
    <scope>NUCLEOTIDE SEQUENCE [LARGE SCALE GENOMIC DNA]</scope>
    <source>
        <strain evidence="2 3">CC-YHH848</strain>
    </source>
</reference>
<organism evidence="2 3">
    <name type="scientific">Pseudothauera rhizosphaerae</name>
    <dbReference type="NCBI Taxonomy" id="2565932"/>
    <lineage>
        <taxon>Bacteria</taxon>
        <taxon>Pseudomonadati</taxon>
        <taxon>Pseudomonadota</taxon>
        <taxon>Betaproteobacteria</taxon>
        <taxon>Rhodocyclales</taxon>
        <taxon>Zoogloeaceae</taxon>
        <taxon>Pseudothauera</taxon>
    </lineage>
</organism>
<gene>
    <name evidence="2" type="ORF">E6O51_01310</name>
</gene>
<comment type="caution">
    <text evidence="2">The sequence shown here is derived from an EMBL/GenBank/DDBJ whole genome shotgun (WGS) entry which is preliminary data.</text>
</comment>